<sequence length="294" mass="32234">MKIQRLPLLMLLIATTLLAPFTLLARPTLEPLGPNIADIGSAWYHFQTTTLRSADGQRRYKVWLGIPRKPAPPHGYPVLYMLDGNAAMARITEAQLKAMAKGAPPVLVAVGYDTPLPFDVRARSRDYTPPAASGSPVVEHGRYPGGGSEAFRQLLLTQIVPWAEQHAASDARKRALWGHSFGGLFVLDTLCRSSWFHDYFAAAPSLGWGNQRIMQRLSACSSSQLADKRLFLMIGDGKSDRHDGPGAPGQPAEPQLIERLQRQGAALQPIRYPGKTHGELFPASLQDALQKISR</sequence>
<keyword evidence="2" id="KW-0378">Hydrolase</keyword>
<dbReference type="EMBL" id="LN907828">
    <property type="protein sequence ID" value="CUU26240.1"/>
    <property type="molecule type" value="Genomic_DNA"/>
</dbReference>
<proteinExistence type="inferred from homology"/>
<dbReference type="AlphaFoldDB" id="A0A0U5LAX8"/>
<evidence type="ECO:0000256" key="1">
    <source>
        <dbReference type="ARBA" id="ARBA00005622"/>
    </source>
</evidence>
<keyword evidence="4" id="KW-1185">Reference proteome</keyword>
<dbReference type="InterPro" id="IPR000801">
    <property type="entry name" value="Esterase-like"/>
</dbReference>
<dbReference type="PANTHER" id="PTHR40841:SF2">
    <property type="entry name" value="SIDEROPHORE-DEGRADING ESTERASE (EUROFUNG)"/>
    <property type="match status" value="1"/>
</dbReference>
<reference evidence="4" key="1">
    <citation type="submission" date="2015-11" db="EMBL/GenBank/DDBJ databases">
        <authorList>
            <person name="Blom J."/>
        </authorList>
    </citation>
    <scope>NUCLEOTIDE SEQUENCE [LARGE SCALE GENOMIC DNA]</scope>
    <source>
        <plasmid evidence="4">pEM01</plasmid>
    </source>
</reference>
<dbReference type="KEGG" id="ege:EM595_p0544"/>
<dbReference type="Proteomes" id="UP000059419">
    <property type="component" value="Plasmid pEM01"/>
</dbReference>
<dbReference type="Pfam" id="PF00756">
    <property type="entry name" value="Esterase"/>
    <property type="match status" value="1"/>
</dbReference>
<evidence type="ECO:0000313" key="3">
    <source>
        <dbReference type="EMBL" id="CUU26240.1"/>
    </source>
</evidence>
<dbReference type="RefSeq" id="WP_067436935.1">
    <property type="nucleotide sequence ID" value="NZ_LN907828.1"/>
</dbReference>
<evidence type="ECO:0000313" key="4">
    <source>
        <dbReference type="Proteomes" id="UP000059419"/>
    </source>
</evidence>
<dbReference type="GO" id="GO:0016788">
    <property type="term" value="F:hydrolase activity, acting on ester bonds"/>
    <property type="evidence" value="ECO:0007669"/>
    <property type="project" value="TreeGrafter"/>
</dbReference>
<dbReference type="PATRIC" id="fig|1619313.3.peg.4176"/>
<name>A0A0U5LAX8_9GAMM</name>
<protein>
    <submittedName>
        <fullName evidence="3">Esterase</fullName>
    </submittedName>
</protein>
<dbReference type="InterPro" id="IPR029058">
    <property type="entry name" value="AB_hydrolase_fold"/>
</dbReference>
<evidence type="ECO:0000256" key="2">
    <source>
        <dbReference type="ARBA" id="ARBA00022801"/>
    </source>
</evidence>
<organism evidence="3 4">
    <name type="scientific">Duffyella gerundensis</name>
    <dbReference type="NCBI Taxonomy" id="1619313"/>
    <lineage>
        <taxon>Bacteria</taxon>
        <taxon>Pseudomonadati</taxon>
        <taxon>Pseudomonadota</taxon>
        <taxon>Gammaproteobacteria</taxon>
        <taxon>Enterobacterales</taxon>
        <taxon>Erwiniaceae</taxon>
        <taxon>Duffyella</taxon>
    </lineage>
</organism>
<accession>A0A0U5LAX8</accession>
<dbReference type="Gene3D" id="3.40.50.1820">
    <property type="entry name" value="alpha/beta hydrolase"/>
    <property type="match status" value="1"/>
</dbReference>
<gene>
    <name evidence="3" type="ORF">EM595_p0544</name>
</gene>
<dbReference type="InterPro" id="IPR052558">
    <property type="entry name" value="Siderophore_Hydrolase_D"/>
</dbReference>
<geneLocation type="plasmid" evidence="4">
    <name>pEM01</name>
</geneLocation>
<comment type="similarity">
    <text evidence="1">Belongs to the esterase D family.</text>
</comment>
<dbReference type="PANTHER" id="PTHR40841">
    <property type="entry name" value="SIDEROPHORE TRIACETYLFUSARININE C ESTERASE"/>
    <property type="match status" value="1"/>
</dbReference>
<dbReference type="SUPFAM" id="SSF53474">
    <property type="entry name" value="alpha/beta-Hydrolases"/>
    <property type="match status" value="1"/>
</dbReference>